<dbReference type="STRING" id="1121950.SAMN02745243_03998"/>
<reference evidence="1 2" key="1">
    <citation type="submission" date="2016-11" db="EMBL/GenBank/DDBJ databases">
        <authorList>
            <person name="Jaros S."/>
            <person name="Januszkiewicz K."/>
            <person name="Wedrychowicz H."/>
        </authorList>
    </citation>
    <scope>NUCLEOTIDE SEQUENCE [LARGE SCALE GENOMIC DNA]</scope>
    <source>
        <strain evidence="1 2">DSM 15480</strain>
    </source>
</reference>
<accession>A0A1M6WE39</accession>
<protein>
    <submittedName>
        <fullName evidence="1">Uncharacterized protein</fullName>
    </submittedName>
</protein>
<dbReference type="AlphaFoldDB" id="A0A1M6WE39"/>
<gene>
    <name evidence="1" type="ORF">SAMN02745243_03998</name>
</gene>
<evidence type="ECO:0000313" key="1">
    <source>
        <dbReference type="EMBL" id="SHK92042.1"/>
    </source>
</evidence>
<dbReference type="EMBL" id="FQZY01000109">
    <property type="protein sequence ID" value="SHK92042.1"/>
    <property type="molecule type" value="Genomic_DNA"/>
</dbReference>
<sequence length="82" mass="9686">MRIKYVYSRGNRAGYPKSERLCFQKDNDEYQRAYDAEADIQVEGKFISEMTSYIYTSKIGNEDLFELIKNTESKGELYLLCF</sequence>
<dbReference type="RefSeq" id="WP_143160804.1">
    <property type="nucleotide sequence ID" value="NZ_FQZY01000109.1"/>
</dbReference>
<name>A0A1M6WE39_9FIRM</name>
<evidence type="ECO:0000313" key="2">
    <source>
        <dbReference type="Proteomes" id="UP000184301"/>
    </source>
</evidence>
<proteinExistence type="predicted"/>
<dbReference type="Proteomes" id="UP000184301">
    <property type="component" value="Unassembled WGS sequence"/>
</dbReference>
<keyword evidence="2" id="KW-1185">Reference proteome</keyword>
<organism evidence="1 2">
    <name type="scientific">Hespellia stercorisuis DSM 15480</name>
    <dbReference type="NCBI Taxonomy" id="1121950"/>
    <lineage>
        <taxon>Bacteria</taxon>
        <taxon>Bacillati</taxon>
        <taxon>Bacillota</taxon>
        <taxon>Clostridia</taxon>
        <taxon>Lachnospirales</taxon>
        <taxon>Lachnospiraceae</taxon>
        <taxon>Hespellia</taxon>
    </lineage>
</organism>